<comment type="caution">
    <text evidence="1">The sequence shown here is derived from an EMBL/GenBank/DDBJ whole genome shotgun (WGS) entry which is preliminary data.</text>
</comment>
<feature type="non-terminal residue" evidence="1">
    <location>
        <position position="1"/>
    </location>
</feature>
<dbReference type="AlphaFoldDB" id="T0ZVJ5"/>
<sequence length="63" mass="6960">SLIATQFPRDYLGIVGFSEIAREIRAAELPDVSWDFVYGTNMHHALILARRCSPAVVAPSRSS</sequence>
<name>T0ZVJ5_9ZZZZ</name>
<evidence type="ECO:0000313" key="1">
    <source>
        <dbReference type="EMBL" id="EQD32694.1"/>
    </source>
</evidence>
<protein>
    <submittedName>
        <fullName evidence="1">Uncharacterized protein</fullName>
    </submittedName>
</protein>
<dbReference type="EMBL" id="AUZZ01009725">
    <property type="protein sequence ID" value="EQD32694.1"/>
    <property type="molecule type" value="Genomic_DNA"/>
</dbReference>
<organism evidence="1">
    <name type="scientific">mine drainage metagenome</name>
    <dbReference type="NCBI Taxonomy" id="410659"/>
    <lineage>
        <taxon>unclassified sequences</taxon>
        <taxon>metagenomes</taxon>
        <taxon>ecological metagenomes</taxon>
    </lineage>
</organism>
<proteinExistence type="predicted"/>
<accession>T0ZVJ5</accession>
<reference evidence="1" key="2">
    <citation type="journal article" date="2014" name="ISME J.">
        <title>Microbial stratification in low pH oxic and suboxic macroscopic growths along an acid mine drainage.</title>
        <authorList>
            <person name="Mendez-Garcia C."/>
            <person name="Mesa V."/>
            <person name="Sprenger R.R."/>
            <person name="Richter M."/>
            <person name="Diez M.S."/>
            <person name="Solano J."/>
            <person name="Bargiela R."/>
            <person name="Golyshina O.V."/>
            <person name="Manteca A."/>
            <person name="Ramos J.L."/>
            <person name="Gallego J.R."/>
            <person name="Llorente I."/>
            <person name="Martins Dos Santos V.A."/>
            <person name="Jensen O.N."/>
            <person name="Pelaez A.I."/>
            <person name="Sanchez J."/>
            <person name="Ferrer M."/>
        </authorList>
    </citation>
    <scope>NUCLEOTIDE SEQUENCE</scope>
</reference>
<reference evidence="1" key="1">
    <citation type="submission" date="2013-08" db="EMBL/GenBank/DDBJ databases">
        <authorList>
            <person name="Mendez C."/>
            <person name="Richter M."/>
            <person name="Ferrer M."/>
            <person name="Sanchez J."/>
        </authorList>
    </citation>
    <scope>NUCLEOTIDE SEQUENCE</scope>
</reference>
<gene>
    <name evidence="1" type="ORF">B2A_13430</name>
</gene>